<reference evidence="4" key="1">
    <citation type="journal article" date="2011" name="Proc. Natl. Acad. Sci. U.S.A.">
        <title>Obligate biotrophy features unraveled by the genomic analysis of rust fungi.</title>
        <authorList>
            <person name="Duplessis S."/>
            <person name="Cuomo C.A."/>
            <person name="Lin Y.-C."/>
            <person name="Aerts A."/>
            <person name="Tisserant E."/>
            <person name="Veneault-Fourrey C."/>
            <person name="Joly D.L."/>
            <person name="Hacquard S."/>
            <person name="Amselem J."/>
            <person name="Cantarel B.L."/>
            <person name="Chiu R."/>
            <person name="Coutinho P.M."/>
            <person name="Feau N."/>
            <person name="Field M."/>
            <person name="Frey P."/>
            <person name="Gelhaye E."/>
            <person name="Goldberg J."/>
            <person name="Grabherr M.G."/>
            <person name="Kodira C.D."/>
            <person name="Kohler A."/>
            <person name="Kuees U."/>
            <person name="Lindquist E.A."/>
            <person name="Lucas S.M."/>
            <person name="Mago R."/>
            <person name="Mauceli E."/>
            <person name="Morin E."/>
            <person name="Murat C."/>
            <person name="Pangilinan J.L."/>
            <person name="Park R."/>
            <person name="Pearson M."/>
            <person name="Quesneville H."/>
            <person name="Rouhier N."/>
            <person name="Sakthikumar S."/>
            <person name="Salamov A.A."/>
            <person name="Schmutz J."/>
            <person name="Selles B."/>
            <person name="Shapiro H."/>
            <person name="Tanguay P."/>
            <person name="Tuskan G.A."/>
            <person name="Henrissat B."/>
            <person name="Van de Peer Y."/>
            <person name="Rouze P."/>
            <person name="Ellis J.G."/>
            <person name="Dodds P.N."/>
            <person name="Schein J.E."/>
            <person name="Zhong S."/>
            <person name="Hamelin R.C."/>
            <person name="Grigoriev I.V."/>
            <person name="Szabo L.J."/>
            <person name="Martin F."/>
        </authorList>
    </citation>
    <scope>NUCLEOTIDE SEQUENCE [LARGE SCALE GENOMIC DNA]</scope>
    <source>
        <strain evidence="4">98AG31 / pathotype 3-4-7</strain>
    </source>
</reference>
<feature type="compositionally biased region" description="Basic residues" evidence="1">
    <location>
        <begin position="146"/>
        <end position="156"/>
    </location>
</feature>
<feature type="region of interest" description="Disordered" evidence="1">
    <location>
        <begin position="126"/>
        <end position="263"/>
    </location>
</feature>
<evidence type="ECO:0000259" key="2">
    <source>
        <dbReference type="Pfam" id="PF18802"/>
    </source>
</evidence>
<feature type="region of interest" description="Disordered" evidence="1">
    <location>
        <begin position="1"/>
        <end position="26"/>
    </location>
</feature>
<accession>F4SA67</accession>
<feature type="compositionally biased region" description="Pro residues" evidence="1">
    <location>
        <begin position="1"/>
        <end position="19"/>
    </location>
</feature>
<dbReference type="EMBL" id="GL883176">
    <property type="protein sequence ID" value="EGF98459.1"/>
    <property type="molecule type" value="Genomic_DNA"/>
</dbReference>
<evidence type="ECO:0000313" key="3">
    <source>
        <dbReference type="EMBL" id="EGF98459.1"/>
    </source>
</evidence>
<dbReference type="Pfam" id="PF18802">
    <property type="entry name" value="CxC1"/>
    <property type="match status" value="1"/>
</dbReference>
<evidence type="ECO:0000313" key="4">
    <source>
        <dbReference type="Proteomes" id="UP000001072"/>
    </source>
</evidence>
<dbReference type="InterPro" id="IPR041320">
    <property type="entry name" value="CxC1"/>
</dbReference>
<dbReference type="Proteomes" id="UP000001072">
    <property type="component" value="Unassembled WGS sequence"/>
</dbReference>
<sequence length="892" mass="99208">MTAPSPPSSHAPSLPPPPLDLTASSRDDIHKLLTQHAEANGYKPLEHSTSQKTDCPFSVKTQEVLAPNVPPELRKLVHDPASGLPPVGTWQIVIKHGGHNHGPIAGPQPEGCQAVIQHVSNNYFRPRTTHFPGFQSDNPPQMVPSHPKKKKQKSIKKASPPPDSYLFPIFTASGSPPPPPPAPAPFSPPHLLSPLPTKTSDQHSPVSAASDPAQNQCTNIHDTKGLVDYDSEDPWPSSGLDEVKPETPQSGASLSYNEMPSPSSILPPLNSALSATSKDTTQIAAAASAPPALTSLETQCTNICVLNPPPFVGPLGTRSFPQPRHRALDVRHDGQRFQAPSTKCDTCVPHWLQQYVQQISDPKPNGHCGYRAIAISVGRSEHKWLLVHEDLIHQLQSKSEYYNTHIKLRMRGDGDVAQHIQAIKTQREEVLNTPELWLDLAQMMYVIANTYKQVFCVYSEAHSFSALPLDCAVNNNPPIFLFFDQKPMARVAQLSTTSGEGLGRQVYTGHSKNQPRQLQSLPYPPTPSLPFHLIQQYLPTMPRFNGVVPTFNARKPYWLGTPKTETQKRHFARMAAAVQARTPNVPVIALNQGPALDHGTHPDQIIGLPELEAMFPVPQLIEDIRLARIEEERKQRSLALERATQEMFYAYIECHLHTSECGDPSMWDVDHRPMCNFHPHAKRVRKVDLVDILYRRKAEVTFCRCEENDNTRLIYMGYIGGSPKYPETAFSIRLLQLFHIIWKYCTSRVDPFTRALDEYLDAFNPLILTKNKENALDIELTLSSQEKLGENCPRCFGPSVPSQTDSEPDVVVCLDGNFQHRRHIAAGQNAARDPTKLPSSFLPEDKVNRMEQRLAGLPKDTRLEACAVQHTAPNDVWGKGHWARCDGNGMPP</sequence>
<dbReference type="OrthoDB" id="2505969at2759"/>
<feature type="domain" description="CxC1-like cysteine cluster associated with KDZ transposases" evidence="2">
    <location>
        <begin position="673"/>
        <end position="761"/>
    </location>
</feature>
<dbReference type="CDD" id="cd22744">
    <property type="entry name" value="OTU"/>
    <property type="match status" value="1"/>
</dbReference>
<dbReference type="RefSeq" id="XP_007418295.1">
    <property type="nucleotide sequence ID" value="XM_007418233.1"/>
</dbReference>
<keyword evidence="4" id="KW-1185">Reference proteome</keyword>
<protein>
    <recommendedName>
        <fullName evidence="2">CxC1-like cysteine cluster associated with KDZ transposases domain-containing protein</fullName>
    </recommendedName>
</protein>
<dbReference type="PANTHER" id="PTHR33096:SF1">
    <property type="entry name" value="CXC1-LIKE CYSTEINE CLUSTER ASSOCIATED WITH KDZ TRANSPOSASES DOMAIN-CONTAINING PROTEIN"/>
    <property type="match status" value="1"/>
</dbReference>
<organism evidence="4">
    <name type="scientific">Melampsora larici-populina (strain 98AG31 / pathotype 3-4-7)</name>
    <name type="common">Poplar leaf rust fungus</name>
    <dbReference type="NCBI Taxonomy" id="747676"/>
    <lineage>
        <taxon>Eukaryota</taxon>
        <taxon>Fungi</taxon>
        <taxon>Dikarya</taxon>
        <taxon>Basidiomycota</taxon>
        <taxon>Pucciniomycotina</taxon>
        <taxon>Pucciniomycetes</taxon>
        <taxon>Pucciniales</taxon>
        <taxon>Melampsoraceae</taxon>
        <taxon>Melampsora</taxon>
    </lineage>
</organism>
<gene>
    <name evidence="3" type="ORF">MELLADRAFT_95670</name>
</gene>
<dbReference type="AlphaFoldDB" id="F4SA67"/>
<dbReference type="GeneID" id="18937317"/>
<dbReference type="HOGENOM" id="CLU_323913_0_0_1"/>
<feature type="compositionally biased region" description="Polar residues" evidence="1">
    <location>
        <begin position="247"/>
        <end position="258"/>
    </location>
</feature>
<name>F4SA67_MELLP</name>
<dbReference type="PANTHER" id="PTHR33096">
    <property type="entry name" value="CXC2 DOMAIN-CONTAINING PROTEIN"/>
    <property type="match status" value="1"/>
</dbReference>
<dbReference type="VEuPathDB" id="FungiDB:MELLADRAFT_95670"/>
<dbReference type="KEGG" id="mlr:MELLADRAFT_95670"/>
<proteinExistence type="predicted"/>
<feature type="compositionally biased region" description="Pro residues" evidence="1">
    <location>
        <begin position="175"/>
        <end position="188"/>
    </location>
</feature>
<dbReference type="InParanoid" id="F4SA67"/>
<evidence type="ECO:0000256" key="1">
    <source>
        <dbReference type="SAM" id="MobiDB-lite"/>
    </source>
</evidence>
<feature type="compositionally biased region" description="Polar residues" evidence="1">
    <location>
        <begin position="197"/>
        <end position="220"/>
    </location>
</feature>